<evidence type="ECO:0000313" key="2">
    <source>
        <dbReference type="EMBL" id="QBQ54393.1"/>
    </source>
</evidence>
<protein>
    <submittedName>
        <fullName evidence="2">FkbM family methyltransferase</fullName>
    </submittedName>
</protein>
<dbReference type="InterPro" id="IPR052514">
    <property type="entry name" value="SAM-dependent_MTase"/>
</dbReference>
<dbReference type="GO" id="GO:0008168">
    <property type="term" value="F:methyltransferase activity"/>
    <property type="evidence" value="ECO:0007669"/>
    <property type="project" value="UniProtKB-KW"/>
</dbReference>
<name>A0A4P7BWF8_9GAMM</name>
<feature type="domain" description="Methyltransferase FkbM" evidence="1">
    <location>
        <begin position="56"/>
        <end position="221"/>
    </location>
</feature>
<dbReference type="EMBL" id="CP038033">
    <property type="protein sequence ID" value="QBQ54393.1"/>
    <property type="molecule type" value="Genomic_DNA"/>
</dbReference>
<proteinExistence type="predicted"/>
<evidence type="ECO:0000259" key="1">
    <source>
        <dbReference type="Pfam" id="PF05050"/>
    </source>
</evidence>
<dbReference type="Proteomes" id="UP000294325">
    <property type="component" value="Chromosome"/>
</dbReference>
<evidence type="ECO:0000313" key="3">
    <source>
        <dbReference type="Proteomes" id="UP000294325"/>
    </source>
</evidence>
<gene>
    <name evidence="2" type="ORF">E3U44_07615</name>
</gene>
<sequence>MNVEKLLRTLQVNFPYLLEAKFTLMRLFRNGLSLPFEKDFYAISLFPDVDEWLFLDVGANRGQSTDAILMNRRNARLQLFEPNQLLCQKLRRLFSNDKRIIINNFGLGSESTEGVLYIPFYKKWMFDGLASFSEQNARNWLSNNRIYFYNESFLALKEVKCQIKRLDELELAPFFIKIDIQGYEYQALKGGEQTIQKYKPILLLESPDDRIVKYLKGFNYQFYAFKAGKFFPDTFGSPNTFFMTKEKAYLVKNNIGK</sequence>
<dbReference type="InterPro" id="IPR029063">
    <property type="entry name" value="SAM-dependent_MTases_sf"/>
</dbReference>
<dbReference type="RefSeq" id="WP_134357593.1">
    <property type="nucleotide sequence ID" value="NZ_CP038033.1"/>
</dbReference>
<dbReference type="KEGG" id="nwr:E3U44_07615"/>
<dbReference type="GO" id="GO:0032259">
    <property type="term" value="P:methylation"/>
    <property type="evidence" value="ECO:0007669"/>
    <property type="project" value="UniProtKB-KW"/>
</dbReference>
<keyword evidence="3" id="KW-1185">Reference proteome</keyword>
<keyword evidence="2" id="KW-0808">Transferase</keyword>
<dbReference type="OrthoDB" id="9814604at2"/>
<dbReference type="NCBIfam" id="TIGR01444">
    <property type="entry name" value="fkbM_fam"/>
    <property type="match status" value="1"/>
</dbReference>
<dbReference type="PANTHER" id="PTHR34203:SF15">
    <property type="entry name" value="SLL1173 PROTEIN"/>
    <property type="match status" value="1"/>
</dbReference>
<dbReference type="AlphaFoldDB" id="A0A4P7BWF8"/>
<dbReference type="Gene3D" id="3.40.50.150">
    <property type="entry name" value="Vaccinia Virus protein VP39"/>
    <property type="match status" value="1"/>
</dbReference>
<organism evidence="2 3">
    <name type="scientific">Nitrosococcus wardiae</name>
    <dbReference type="NCBI Taxonomy" id="1814290"/>
    <lineage>
        <taxon>Bacteria</taxon>
        <taxon>Pseudomonadati</taxon>
        <taxon>Pseudomonadota</taxon>
        <taxon>Gammaproteobacteria</taxon>
        <taxon>Chromatiales</taxon>
        <taxon>Chromatiaceae</taxon>
        <taxon>Nitrosococcus</taxon>
    </lineage>
</organism>
<dbReference type="PANTHER" id="PTHR34203">
    <property type="entry name" value="METHYLTRANSFERASE, FKBM FAMILY PROTEIN"/>
    <property type="match status" value="1"/>
</dbReference>
<dbReference type="SUPFAM" id="SSF53335">
    <property type="entry name" value="S-adenosyl-L-methionine-dependent methyltransferases"/>
    <property type="match status" value="1"/>
</dbReference>
<dbReference type="InterPro" id="IPR006342">
    <property type="entry name" value="FkbM_mtfrase"/>
</dbReference>
<keyword evidence="2" id="KW-0489">Methyltransferase</keyword>
<reference evidence="2 3" key="1">
    <citation type="submission" date="2019-03" db="EMBL/GenBank/DDBJ databases">
        <title>The genome sequence of Nitrosococcus wardiae strain D1FHST reveals the archetypal metabolic capacity of ammonia-oxidizing Gammaproteobacteria.</title>
        <authorList>
            <person name="Wang L."/>
            <person name="Lim C.K."/>
            <person name="Hanson T.E."/>
            <person name="Dang H."/>
            <person name="Klotz M.G."/>
        </authorList>
    </citation>
    <scope>NUCLEOTIDE SEQUENCE [LARGE SCALE GENOMIC DNA]</scope>
    <source>
        <strain evidence="2 3">D1FHS</strain>
    </source>
</reference>
<dbReference type="Pfam" id="PF05050">
    <property type="entry name" value="Methyltransf_21"/>
    <property type="match status" value="1"/>
</dbReference>
<accession>A0A4P7BWF8</accession>